<comment type="caution">
    <text evidence="1">The sequence shown here is derived from an EMBL/GenBank/DDBJ whole genome shotgun (WGS) entry which is preliminary data.</text>
</comment>
<dbReference type="Gene3D" id="1.10.1780.10">
    <property type="entry name" value="Clp, N-terminal domain"/>
    <property type="match status" value="1"/>
</dbReference>
<dbReference type="RefSeq" id="WP_285368737.1">
    <property type="nucleotide sequence ID" value="NZ_JASSQD010000003.1"/>
</dbReference>
<dbReference type="SUPFAM" id="SSF81923">
    <property type="entry name" value="Double Clp-N motif"/>
    <property type="match status" value="1"/>
</dbReference>
<dbReference type="Proteomes" id="UP001223547">
    <property type="component" value="Unassembled WGS sequence"/>
</dbReference>
<organism evidence="1 2">
    <name type="scientific">Marinobacter albus</name>
    <dbReference type="NCBI Taxonomy" id="3030833"/>
    <lineage>
        <taxon>Bacteria</taxon>
        <taxon>Pseudomonadati</taxon>
        <taxon>Pseudomonadota</taxon>
        <taxon>Gammaproteobacteria</taxon>
        <taxon>Pseudomonadales</taxon>
        <taxon>Marinobacteraceae</taxon>
        <taxon>Marinobacter</taxon>
    </lineage>
</organism>
<sequence length="467" mass="51026">MDDWQGCLAPECQAALVQAKDSVSDRGGTVITVEDFLLALLDACPDIPQFLRSCGVDIDELVRTIQCEQPIVTEVGGEDLLSSQLIEWFARSREISEAPWLSWSVLLKVLSTGVERLGNKAYVAVLELVPHWPGVATDGLPSGIENHTSSPLVVTDPDWMTLAEDVAISVAASQNALLWVRGKRGAGKSCWLQVMLSALERDYLELDLRREAEVLASDLWVLPGVEPGERHAWPVLVLDNMPPSDLELLMGQPKSLAAEMVTAWNGPIVLLGPETTTHGNQRLDQRLGRVLEVCDMPGSSEGQREAILTAHQAAIEKRWNIELPLSVIHFAATRRSECVSTPGEMLQWVERAAARLDLFARRGPLAAVSISGRTETLHRQKLVALARSEPQDGMADALAELKLQKAAVEVSWHERRAAGTLRRLSVADLRCELERWVAASSGPVQYVLHCDHQDGDSAGAGSGNLHS</sequence>
<reference evidence="1 2" key="1">
    <citation type="submission" date="2023-05" db="EMBL/GenBank/DDBJ databases">
        <title>Marinobacter albus sp. nov., a marine bacterium isolated from sand in a coastal intertidal zone of huludao.</title>
        <authorList>
            <person name="Deng T."/>
        </authorList>
    </citation>
    <scope>NUCLEOTIDE SEQUENCE [LARGE SCALE GENOMIC DNA]</scope>
    <source>
        <strain evidence="1 2">M216</strain>
    </source>
</reference>
<name>A0ABT7HF68_9GAMM</name>
<accession>A0ABT7HF68</accession>
<proteinExistence type="predicted"/>
<protein>
    <recommendedName>
        <fullName evidence="3">ATP-binding protein</fullName>
    </recommendedName>
</protein>
<dbReference type="InterPro" id="IPR027417">
    <property type="entry name" value="P-loop_NTPase"/>
</dbReference>
<evidence type="ECO:0008006" key="3">
    <source>
        <dbReference type="Google" id="ProtNLM"/>
    </source>
</evidence>
<evidence type="ECO:0000313" key="1">
    <source>
        <dbReference type="EMBL" id="MDK9559020.1"/>
    </source>
</evidence>
<dbReference type="InterPro" id="IPR036628">
    <property type="entry name" value="Clp_N_dom_sf"/>
</dbReference>
<keyword evidence="2" id="KW-1185">Reference proteome</keyword>
<evidence type="ECO:0000313" key="2">
    <source>
        <dbReference type="Proteomes" id="UP001223547"/>
    </source>
</evidence>
<gene>
    <name evidence="1" type="ORF">QQF73_15405</name>
</gene>
<dbReference type="SUPFAM" id="SSF52540">
    <property type="entry name" value="P-loop containing nucleoside triphosphate hydrolases"/>
    <property type="match status" value="1"/>
</dbReference>
<dbReference type="EMBL" id="JASSQD010000003">
    <property type="protein sequence ID" value="MDK9559020.1"/>
    <property type="molecule type" value="Genomic_DNA"/>
</dbReference>